<feature type="domain" description="Glycosyl hydrolase family 32 N-terminal" evidence="7">
    <location>
        <begin position="60"/>
        <end position="372"/>
    </location>
</feature>
<keyword evidence="10" id="KW-1185">Reference proteome</keyword>
<organism evidence="9 10">
    <name type="scientific">Colocasia esculenta</name>
    <name type="common">Wild taro</name>
    <name type="synonym">Arum esculentum</name>
    <dbReference type="NCBI Taxonomy" id="4460"/>
    <lineage>
        <taxon>Eukaryota</taxon>
        <taxon>Viridiplantae</taxon>
        <taxon>Streptophyta</taxon>
        <taxon>Embryophyta</taxon>
        <taxon>Tracheophyta</taxon>
        <taxon>Spermatophyta</taxon>
        <taxon>Magnoliopsida</taxon>
        <taxon>Liliopsida</taxon>
        <taxon>Araceae</taxon>
        <taxon>Aroideae</taxon>
        <taxon>Colocasieae</taxon>
        <taxon>Colocasia</taxon>
    </lineage>
</organism>
<comment type="similarity">
    <text evidence="1 5">Belongs to the glycosyl hydrolase 32 family.</text>
</comment>
<evidence type="ECO:0000256" key="3">
    <source>
        <dbReference type="ARBA" id="ARBA00023180"/>
    </source>
</evidence>
<gene>
    <name evidence="9" type="ORF">Taro_032849</name>
</gene>
<evidence type="ECO:0000259" key="7">
    <source>
        <dbReference type="Pfam" id="PF00251"/>
    </source>
</evidence>
<dbReference type="InterPro" id="IPR013148">
    <property type="entry name" value="Glyco_hydro_32_N"/>
</dbReference>
<dbReference type="FunFam" id="2.115.10.20:FF:000001">
    <property type="entry name" value="Beta-fructofuranosidase, insoluble isoenzyme CWINV1"/>
    <property type="match status" value="1"/>
</dbReference>
<evidence type="ECO:0000256" key="1">
    <source>
        <dbReference type="ARBA" id="ARBA00009902"/>
    </source>
</evidence>
<dbReference type="Proteomes" id="UP000652761">
    <property type="component" value="Unassembled WGS sequence"/>
</dbReference>
<keyword evidence="2 5" id="KW-0378">Hydrolase</keyword>
<dbReference type="Pfam" id="PF08244">
    <property type="entry name" value="Glyco_hydro_32C"/>
    <property type="match status" value="1"/>
</dbReference>
<feature type="chain" id="PRO_5033037478" description="Beta-fructofuranosidase" evidence="6">
    <location>
        <begin position="29"/>
        <end position="578"/>
    </location>
</feature>
<dbReference type="InterPro" id="IPR050551">
    <property type="entry name" value="Fructan_Metab_Enzymes"/>
</dbReference>
<dbReference type="Gene3D" id="2.60.120.560">
    <property type="entry name" value="Exo-inulinase, domain 1"/>
    <property type="match status" value="1"/>
</dbReference>
<reference evidence="9" key="1">
    <citation type="submission" date="2017-07" db="EMBL/GenBank/DDBJ databases">
        <title>Taro Niue Genome Assembly and Annotation.</title>
        <authorList>
            <person name="Atibalentja N."/>
            <person name="Keating K."/>
            <person name="Fields C.J."/>
        </authorList>
    </citation>
    <scope>NUCLEOTIDE SEQUENCE</scope>
    <source>
        <strain evidence="9">Niue_2</strain>
        <tissue evidence="9">Leaf</tissue>
    </source>
</reference>
<sequence>MGALLRTPSLRRWGSLLLCLLLLRLLESRPPAEASHTTYSEYQASAAERVGGVQYRTGYHFQPPKNWINGPMYHNGVYHLFYQYNPKGAVWGNIVWAHSVSRDLVNWTPLPPAIYPSKPFDINGCWSGSATILPGNKPAILYTGIDPKNRQVQNVAFPKNLSDPFLREWVKPDYNPVINPGAGLNASAFRDPTTAWLGEDGWWRVTVGSKRYRRGMAVLYKSKDFVKWVKAKHPLHSAAGTGMWECPDFFPVSLRGKNGLDTSEAGAGMKHVLKVSLDLTRYEYYTVGRYHYKVDRYVPDGTSPDDGTGLRYDYGNFYASKTFFDPAKGRRILWGWSNESDSVTGQKGWAGIQTIPRALWLDGSGKQLVQWPVKEVEKLRGKRVEAHGVALGKGDHFEIKGITASQADVEVTFEVSGLEKAEALERASRWVKDPRALCERLAADADAAGGGVGPFGLWVLASGDLRERTTVFFRVFRAPHSDRHLVLISTTQAGVWKPSFAGFVDVDIQKEGKISLRTLIDRSVVESFGEGGKTCITSRVYPVHAVDGAAHLYAFNSGAAPVRISRLRAWQMGTPNMN</sequence>
<dbReference type="CDD" id="cd18624">
    <property type="entry name" value="GH32_Fruct1-like"/>
    <property type="match status" value="1"/>
</dbReference>
<evidence type="ECO:0000313" key="10">
    <source>
        <dbReference type="Proteomes" id="UP000652761"/>
    </source>
</evidence>
<proteinExistence type="inferred from homology"/>
<evidence type="ECO:0000256" key="6">
    <source>
        <dbReference type="SAM" id="SignalP"/>
    </source>
</evidence>
<dbReference type="Gene3D" id="2.115.10.20">
    <property type="entry name" value="Glycosyl hydrolase domain, family 43"/>
    <property type="match status" value="1"/>
</dbReference>
<keyword evidence="6" id="KW-0732">Signal</keyword>
<evidence type="ECO:0000256" key="5">
    <source>
        <dbReference type="RuleBase" id="RU362110"/>
    </source>
</evidence>
<evidence type="ECO:0000256" key="4">
    <source>
        <dbReference type="ARBA" id="ARBA00023295"/>
    </source>
</evidence>
<dbReference type="SMART" id="SM00640">
    <property type="entry name" value="Glyco_32"/>
    <property type="match status" value="1"/>
</dbReference>
<dbReference type="InterPro" id="IPR023296">
    <property type="entry name" value="Glyco_hydro_beta-prop_sf"/>
</dbReference>
<evidence type="ECO:0000259" key="8">
    <source>
        <dbReference type="Pfam" id="PF08244"/>
    </source>
</evidence>
<dbReference type="AlphaFoldDB" id="A0A843VYH5"/>
<evidence type="ECO:0000256" key="2">
    <source>
        <dbReference type="ARBA" id="ARBA00022801"/>
    </source>
</evidence>
<dbReference type="InterPro" id="IPR013320">
    <property type="entry name" value="ConA-like_dom_sf"/>
</dbReference>
<feature type="signal peptide" evidence="6">
    <location>
        <begin position="1"/>
        <end position="28"/>
    </location>
</feature>
<dbReference type="GO" id="GO:0005975">
    <property type="term" value="P:carbohydrate metabolic process"/>
    <property type="evidence" value="ECO:0007669"/>
    <property type="project" value="InterPro"/>
</dbReference>
<evidence type="ECO:0000313" key="9">
    <source>
        <dbReference type="EMBL" id="MQM00137.1"/>
    </source>
</evidence>
<dbReference type="InterPro" id="IPR013189">
    <property type="entry name" value="Glyco_hydro_32_C"/>
</dbReference>
<dbReference type="SUPFAM" id="SSF75005">
    <property type="entry name" value="Arabinanase/levansucrase/invertase"/>
    <property type="match status" value="1"/>
</dbReference>
<comment type="caution">
    <text evidence="9">The sequence shown here is derived from an EMBL/GenBank/DDBJ whole genome shotgun (WGS) entry which is preliminary data.</text>
</comment>
<dbReference type="Pfam" id="PF00251">
    <property type="entry name" value="Glyco_hydro_32N"/>
    <property type="match status" value="1"/>
</dbReference>
<dbReference type="SUPFAM" id="SSF49899">
    <property type="entry name" value="Concanavalin A-like lectins/glucanases"/>
    <property type="match status" value="1"/>
</dbReference>
<keyword evidence="4 5" id="KW-0326">Glycosidase</keyword>
<dbReference type="GO" id="GO:0004553">
    <property type="term" value="F:hydrolase activity, hydrolyzing O-glycosyl compounds"/>
    <property type="evidence" value="ECO:0007669"/>
    <property type="project" value="InterPro"/>
</dbReference>
<feature type="domain" description="Glycosyl hydrolase family 32 C-terminal" evidence="8">
    <location>
        <begin position="375"/>
        <end position="571"/>
    </location>
</feature>
<dbReference type="InterPro" id="IPR001362">
    <property type="entry name" value="Glyco_hydro_32"/>
</dbReference>
<dbReference type="PANTHER" id="PTHR31953">
    <property type="entry name" value="BETA-FRUCTOFURANOSIDASE, INSOLUBLE ISOENZYME CWINV1-RELATED"/>
    <property type="match status" value="1"/>
</dbReference>
<evidence type="ECO:0008006" key="11">
    <source>
        <dbReference type="Google" id="ProtNLM"/>
    </source>
</evidence>
<protein>
    <recommendedName>
        <fullName evidence="11">Beta-fructofuranosidase</fullName>
    </recommendedName>
</protein>
<accession>A0A843VYH5</accession>
<keyword evidence="3" id="KW-0325">Glycoprotein</keyword>
<name>A0A843VYH5_COLES</name>
<dbReference type="OrthoDB" id="202537at2759"/>
<dbReference type="EMBL" id="NMUH01002462">
    <property type="protein sequence ID" value="MQM00137.1"/>
    <property type="molecule type" value="Genomic_DNA"/>
</dbReference>